<feature type="region of interest" description="Disordered" evidence="1">
    <location>
        <begin position="194"/>
        <end position="238"/>
    </location>
</feature>
<dbReference type="Proteomes" id="UP001447188">
    <property type="component" value="Unassembled WGS sequence"/>
</dbReference>
<dbReference type="PANTHER" id="PTHR37171">
    <property type="entry name" value="SERINE/THREONINE-PROTEIN KINASE YRZF-RELATED"/>
    <property type="match status" value="1"/>
</dbReference>
<feature type="domain" description="Protein kinase" evidence="2">
    <location>
        <begin position="281"/>
        <end position="471"/>
    </location>
</feature>
<sequence length="471" mass="52087">MEVIVAAWLAVQQMIPRHQDYRLTTIRQLVLLNGVPDQVFGYVRSNTGSDFTPSAIIELKAPNMVLGLLSVIGIDLLPPNSFLRLYDVENRHARRRTDPTADWAKITRQLRKYVIDSAALDIIVMDEGTAIYFTFPLDSTIDSDSVSYAVATSGPFSDPAMAVNPLKLTLRELVAFMCFRSLVRVGIQPRDFTEGSTTAVDAGDAPVFSDSQSQKRPPPPDTSRRVQPKRVRHQPQTNVSNAVTFTGWRVNQLVTLKSTSNLRAHSRDSGFHEIEDRKRRDYHSPFTTAGETAIIYRVQEIFTFAVAVLSPHGSSSLSTNVVAKIPYSDDHLSTELRAYEVLSPLQGDCVPYCYGTGTIDGRSVLLTEYIAPGTTIASLESSCDRSRAVALKTSAIAALQSIHSHGVIHKDACGRNLLVCGVGEDEKVVVADFDIARVYEGDYKTIIELRAWQDRAFVNDAFVRMELCSGI</sequence>
<dbReference type="PROSITE" id="PS50011">
    <property type="entry name" value="PROTEIN_KINASE_DOM"/>
    <property type="match status" value="1"/>
</dbReference>
<evidence type="ECO:0000256" key="1">
    <source>
        <dbReference type="SAM" id="MobiDB-lite"/>
    </source>
</evidence>
<reference evidence="3 4" key="1">
    <citation type="submission" date="2024-02" db="EMBL/GenBank/DDBJ databases">
        <title>Discinaceae phylogenomics.</title>
        <authorList>
            <person name="Dirks A.C."/>
            <person name="James T.Y."/>
        </authorList>
    </citation>
    <scope>NUCLEOTIDE SEQUENCE [LARGE SCALE GENOMIC DNA]</scope>
    <source>
        <strain evidence="3 4">ACD0624</strain>
    </source>
</reference>
<organism evidence="3 4">
    <name type="scientific">Discina gigas</name>
    <dbReference type="NCBI Taxonomy" id="1032678"/>
    <lineage>
        <taxon>Eukaryota</taxon>
        <taxon>Fungi</taxon>
        <taxon>Dikarya</taxon>
        <taxon>Ascomycota</taxon>
        <taxon>Pezizomycotina</taxon>
        <taxon>Pezizomycetes</taxon>
        <taxon>Pezizales</taxon>
        <taxon>Discinaceae</taxon>
        <taxon>Discina</taxon>
    </lineage>
</organism>
<protein>
    <recommendedName>
        <fullName evidence="2">Protein kinase domain-containing protein</fullName>
    </recommendedName>
</protein>
<dbReference type="PANTHER" id="PTHR37171:SF1">
    <property type="entry name" value="SERINE_THREONINE-PROTEIN KINASE YRZF-RELATED"/>
    <property type="match status" value="1"/>
</dbReference>
<evidence type="ECO:0000313" key="3">
    <source>
        <dbReference type="EMBL" id="KAL0630672.1"/>
    </source>
</evidence>
<gene>
    <name evidence="3" type="ORF">Q9L58_010477</name>
</gene>
<dbReference type="InterPro" id="IPR052396">
    <property type="entry name" value="Meiotic_Drive_Suppr_Kinase"/>
</dbReference>
<dbReference type="Pfam" id="PF07714">
    <property type="entry name" value="PK_Tyr_Ser-Thr"/>
    <property type="match status" value="1"/>
</dbReference>
<name>A0ABR3G4K9_9PEZI</name>
<keyword evidence="4" id="KW-1185">Reference proteome</keyword>
<evidence type="ECO:0000313" key="4">
    <source>
        <dbReference type="Proteomes" id="UP001447188"/>
    </source>
</evidence>
<comment type="caution">
    <text evidence="3">The sequence shown here is derived from an EMBL/GenBank/DDBJ whole genome shotgun (WGS) entry which is preliminary data.</text>
</comment>
<dbReference type="Gene3D" id="1.10.510.10">
    <property type="entry name" value="Transferase(Phosphotransferase) domain 1"/>
    <property type="match status" value="1"/>
</dbReference>
<accession>A0ABR3G4K9</accession>
<evidence type="ECO:0000259" key="2">
    <source>
        <dbReference type="PROSITE" id="PS50011"/>
    </source>
</evidence>
<dbReference type="SUPFAM" id="SSF56112">
    <property type="entry name" value="Protein kinase-like (PK-like)"/>
    <property type="match status" value="1"/>
</dbReference>
<proteinExistence type="predicted"/>
<dbReference type="InterPro" id="IPR000719">
    <property type="entry name" value="Prot_kinase_dom"/>
</dbReference>
<dbReference type="InterPro" id="IPR011009">
    <property type="entry name" value="Kinase-like_dom_sf"/>
</dbReference>
<dbReference type="EMBL" id="JBBBZM010000429">
    <property type="protein sequence ID" value="KAL0630672.1"/>
    <property type="molecule type" value="Genomic_DNA"/>
</dbReference>
<dbReference type="InterPro" id="IPR001245">
    <property type="entry name" value="Ser-Thr/Tyr_kinase_cat_dom"/>
</dbReference>